<evidence type="ECO:0000313" key="2">
    <source>
        <dbReference type="Proteomes" id="UP000467841"/>
    </source>
</evidence>
<evidence type="ECO:0000313" key="1">
    <source>
        <dbReference type="EMBL" id="CAA7014053.1"/>
    </source>
</evidence>
<gene>
    <name evidence="1" type="ORF">MERR_LOCUS1287</name>
</gene>
<reference evidence="1" key="1">
    <citation type="submission" date="2020-01" db="EMBL/GenBank/DDBJ databases">
        <authorList>
            <person name="Mishra B."/>
        </authorList>
    </citation>
    <scope>NUCLEOTIDE SEQUENCE [LARGE SCALE GENOMIC DNA]</scope>
</reference>
<proteinExistence type="predicted"/>
<sequence length="198" mass="22268">MFQRDQISSWNFLSTGRRTRLSRPRLLVRGLGYENLDKLERISCGMMTRLTGDMPTLTSMQARCEAEPNEVVSLTVFVQDRKVICAASGPDTVPGRLDNFCTSMKTLFSTGDVVCTCMLPLEYSFQKSLLGSSDPERTPNDLSGFVNRWPTYMILDDLTIKSVNSTSAACFLMELDVRLQEDFKLVCSESVLFSFPIV</sequence>
<organism evidence="1 2">
    <name type="scientific">Microthlaspi erraticum</name>
    <dbReference type="NCBI Taxonomy" id="1685480"/>
    <lineage>
        <taxon>Eukaryota</taxon>
        <taxon>Viridiplantae</taxon>
        <taxon>Streptophyta</taxon>
        <taxon>Embryophyta</taxon>
        <taxon>Tracheophyta</taxon>
        <taxon>Spermatophyta</taxon>
        <taxon>Magnoliopsida</taxon>
        <taxon>eudicotyledons</taxon>
        <taxon>Gunneridae</taxon>
        <taxon>Pentapetalae</taxon>
        <taxon>rosids</taxon>
        <taxon>malvids</taxon>
        <taxon>Brassicales</taxon>
        <taxon>Brassicaceae</taxon>
        <taxon>Coluteocarpeae</taxon>
        <taxon>Microthlaspi</taxon>
    </lineage>
</organism>
<name>A0A6D2HD67_9BRAS</name>
<dbReference type="EMBL" id="CACVBM020000088">
    <property type="protein sequence ID" value="CAA7014053.1"/>
    <property type="molecule type" value="Genomic_DNA"/>
</dbReference>
<keyword evidence="2" id="KW-1185">Reference proteome</keyword>
<dbReference type="AlphaFoldDB" id="A0A6D2HD67"/>
<accession>A0A6D2HD67</accession>
<comment type="caution">
    <text evidence="1">The sequence shown here is derived from an EMBL/GenBank/DDBJ whole genome shotgun (WGS) entry which is preliminary data.</text>
</comment>
<protein>
    <submittedName>
        <fullName evidence="1">Uncharacterized protein</fullName>
    </submittedName>
</protein>
<dbReference type="Proteomes" id="UP000467841">
    <property type="component" value="Unassembled WGS sequence"/>
</dbReference>